<accession>A0A8J3T5L6</accession>
<evidence type="ECO:0000313" key="2">
    <source>
        <dbReference type="EMBL" id="GII04846.1"/>
    </source>
</evidence>
<evidence type="ECO:0000256" key="1">
    <source>
        <dbReference type="SAM" id="MobiDB-lite"/>
    </source>
</evidence>
<feature type="compositionally biased region" description="Basic residues" evidence="1">
    <location>
        <begin position="8"/>
        <end position="21"/>
    </location>
</feature>
<reference evidence="2" key="1">
    <citation type="submission" date="2021-01" db="EMBL/GenBank/DDBJ databases">
        <title>Whole genome shotgun sequence of Planobispora takensis NBRC 109077.</title>
        <authorList>
            <person name="Komaki H."/>
            <person name="Tamura T."/>
        </authorList>
    </citation>
    <scope>NUCLEOTIDE SEQUENCE</scope>
    <source>
        <strain evidence="2">NBRC 109077</strain>
    </source>
</reference>
<comment type="caution">
    <text evidence="2">The sequence shown here is derived from an EMBL/GenBank/DDBJ whole genome shotgun (WGS) entry which is preliminary data.</text>
</comment>
<dbReference type="AlphaFoldDB" id="A0A8J3T5L6"/>
<keyword evidence="3" id="KW-1185">Reference proteome</keyword>
<gene>
    <name evidence="2" type="ORF">Pta02_68540</name>
</gene>
<sequence>MADFMRQGRGRGSRRRSRLKSLHPCDPLRPFLGGARPFPGLPGTYASTLFADPGALCPRLSLLCASTWFRSGTGEMIEHFTGLPLIIERIIKVTQNTLKALSS</sequence>
<feature type="region of interest" description="Disordered" evidence="1">
    <location>
        <begin position="1"/>
        <end position="24"/>
    </location>
</feature>
<protein>
    <submittedName>
        <fullName evidence="2">Uncharacterized protein</fullName>
    </submittedName>
</protein>
<name>A0A8J3T5L6_9ACTN</name>
<proteinExistence type="predicted"/>
<dbReference type="EMBL" id="BOOK01000057">
    <property type="protein sequence ID" value="GII04846.1"/>
    <property type="molecule type" value="Genomic_DNA"/>
</dbReference>
<evidence type="ECO:0000313" key="3">
    <source>
        <dbReference type="Proteomes" id="UP000634476"/>
    </source>
</evidence>
<organism evidence="2 3">
    <name type="scientific">Planobispora takensis</name>
    <dbReference type="NCBI Taxonomy" id="1367882"/>
    <lineage>
        <taxon>Bacteria</taxon>
        <taxon>Bacillati</taxon>
        <taxon>Actinomycetota</taxon>
        <taxon>Actinomycetes</taxon>
        <taxon>Streptosporangiales</taxon>
        <taxon>Streptosporangiaceae</taxon>
        <taxon>Planobispora</taxon>
    </lineage>
</organism>
<dbReference type="Proteomes" id="UP000634476">
    <property type="component" value="Unassembled WGS sequence"/>
</dbReference>